<reference evidence="1 2" key="1">
    <citation type="submission" date="2021-08" db="EMBL/GenBank/DDBJ databases">
        <title>Draft Genome Sequence of Phanerochaete sordida strain YK-624.</title>
        <authorList>
            <person name="Mori T."/>
            <person name="Dohra H."/>
            <person name="Suzuki T."/>
            <person name="Kawagishi H."/>
            <person name="Hirai H."/>
        </authorList>
    </citation>
    <scope>NUCLEOTIDE SEQUENCE [LARGE SCALE GENOMIC DNA]</scope>
    <source>
        <strain evidence="1 2">YK-624</strain>
    </source>
</reference>
<evidence type="ECO:0000313" key="2">
    <source>
        <dbReference type="Proteomes" id="UP000703269"/>
    </source>
</evidence>
<dbReference type="Proteomes" id="UP000703269">
    <property type="component" value="Unassembled WGS sequence"/>
</dbReference>
<dbReference type="AlphaFoldDB" id="A0A9P3GMU1"/>
<sequence>MSFQLAELSAALQCRQSQLDTWVWDLQEPITLLLRALVYALGDKNTSNGPASMLAHMVVAETGTGLGKNGKNDIASIAGPMAIGRHLHKRIINAFRLEAPPSPMPHLAAPHCRLGRWRAARASQQRARPHAHARRSHCGHRGAAYRSCLSENMTNCSGAAVLHGRALTCPAGVETARLTAKGFNSNAVPDYLAEL</sequence>
<keyword evidence="2" id="KW-1185">Reference proteome</keyword>
<comment type="caution">
    <text evidence="1">The sequence shown here is derived from an EMBL/GenBank/DDBJ whole genome shotgun (WGS) entry which is preliminary data.</text>
</comment>
<gene>
    <name evidence="1" type="ORF">PsYK624_149230</name>
</gene>
<dbReference type="EMBL" id="BPQB01000092">
    <property type="protein sequence ID" value="GJE98688.1"/>
    <property type="molecule type" value="Genomic_DNA"/>
</dbReference>
<accession>A0A9P3GMU1</accession>
<evidence type="ECO:0000313" key="1">
    <source>
        <dbReference type="EMBL" id="GJE98688.1"/>
    </source>
</evidence>
<proteinExistence type="predicted"/>
<protein>
    <submittedName>
        <fullName evidence="1">Uncharacterized protein</fullName>
    </submittedName>
</protein>
<name>A0A9P3GMU1_9APHY</name>
<organism evidence="1 2">
    <name type="scientific">Phanerochaete sordida</name>
    <dbReference type="NCBI Taxonomy" id="48140"/>
    <lineage>
        <taxon>Eukaryota</taxon>
        <taxon>Fungi</taxon>
        <taxon>Dikarya</taxon>
        <taxon>Basidiomycota</taxon>
        <taxon>Agaricomycotina</taxon>
        <taxon>Agaricomycetes</taxon>
        <taxon>Polyporales</taxon>
        <taxon>Phanerochaetaceae</taxon>
        <taxon>Phanerochaete</taxon>
    </lineage>
</organism>